<dbReference type="InterPro" id="IPR001245">
    <property type="entry name" value="Ser-Thr/Tyr_kinase_cat_dom"/>
</dbReference>
<feature type="region of interest" description="Disordered" evidence="5">
    <location>
        <begin position="785"/>
        <end position="936"/>
    </location>
</feature>
<feature type="compositionally biased region" description="Polar residues" evidence="5">
    <location>
        <begin position="919"/>
        <end position="936"/>
    </location>
</feature>
<organism evidence="8">
    <name type="scientific">Naegleria gruberi</name>
    <name type="common">Amoeba</name>
    <dbReference type="NCBI Taxonomy" id="5762"/>
    <lineage>
        <taxon>Eukaryota</taxon>
        <taxon>Discoba</taxon>
        <taxon>Heterolobosea</taxon>
        <taxon>Tetramitia</taxon>
        <taxon>Eutetramitia</taxon>
        <taxon>Vahlkampfiidae</taxon>
        <taxon>Naegleria</taxon>
    </lineage>
</organism>
<dbReference type="AlphaFoldDB" id="D2VSG9"/>
<dbReference type="InterPro" id="IPR011009">
    <property type="entry name" value="Kinase-like_dom_sf"/>
</dbReference>
<keyword evidence="1" id="KW-0723">Serine/threonine-protein kinase</keyword>
<evidence type="ECO:0000256" key="3">
    <source>
        <dbReference type="ARBA" id="ARBA00022840"/>
    </source>
</evidence>
<sequence>MNNIGDLEDEIKEFRIDKEDLEFGEKIGKGGFGFVNKGTYDGEVCAIKQLFIPENCRTPRNKIGLASYSDDDELWKETLNEIAIMLRVQHSNILNVFGWSDDSQCVYIVMEFLPFSLHKVLETTFPEYDYEPLMKSKKQNSSQLSPTNESSQNGKLKPPSNQQNNRQVITPTTKKLLGTGLTIVESPMDDEDEQADKYKKFLQSQPILSNEMKLQIAIDIAEGMHHLHSRPKPIIHRDLKSHNVLLDKNLISKISDFGLSSVRNRNSGVSGMKGTSGWMAPEMFSSAASSGEKADVYSFGMVMYELITHLIPFHDVQNPFTVASQVIMGQRPKIENAEKLAQESPIIDCFVRLVSTCCLQDPDERPTFSQILTELRSIPLQNSLEYTVDINGKGDYTSIQTAINALPMDITKIIPKRPLPSHSLTKTFSASSMKNAFSDSGSLKKASSFRTGNLGDIGEYEDCGSSGGVMLGTNNPVKSNPLSNLDISLVDKQRLLMQKFNLPFIVRPSDGRKIIKPTRPLTTPIINIRPGVYKEQILIDRSVFLKGISEGKSHAILYKPKDVEDVILFDNVRYSKIRNLIVYNSEYKPNTKTTGKLPHCTVKLKGSKCDASIEKCTFKGVSLEICEKADPTITGNTIRDSPHVGIQIHSGAHGTIADNDIFGSLEANIFIKDGGNPTIENNQIHNSMAEGIKIGKEGLGNIVNNKVFSNSGSNVYIGSDADPLVMLNKLFTSEKRGIEISANAKGKCRKNRLCGNREEPQILTSTSAKTVLKDNEILPLPVEVKPTTQTANKPTATNTVPKLTSTPVEVKPTTQTANKSTATNTVPKLTSTTTSSTTANQPTATNKVNTNVNSGKVVTTSQKYSSTPSTSNTTATGSSSSTTTGRQVNTTPIKQSQQQLSVTNSSNNVNNTRNSPLSVKSSTRPSVLSVKSSDKH</sequence>
<evidence type="ECO:0000313" key="7">
    <source>
        <dbReference type="EMBL" id="EFC40191.1"/>
    </source>
</evidence>
<dbReference type="PROSITE" id="PS00107">
    <property type="entry name" value="PROTEIN_KINASE_ATP"/>
    <property type="match status" value="1"/>
</dbReference>
<dbReference type="Gene3D" id="1.10.510.10">
    <property type="entry name" value="Transferase(Phosphotransferase) domain 1"/>
    <property type="match status" value="1"/>
</dbReference>
<keyword evidence="1" id="KW-0418">Kinase</keyword>
<dbReference type="SUPFAM" id="SSF51126">
    <property type="entry name" value="Pectin lyase-like"/>
    <property type="match status" value="1"/>
</dbReference>
<dbReference type="GO" id="GO:0005524">
    <property type="term" value="F:ATP binding"/>
    <property type="evidence" value="ECO:0007669"/>
    <property type="project" value="UniProtKB-UniRule"/>
</dbReference>
<evidence type="ECO:0000313" key="8">
    <source>
        <dbReference type="Proteomes" id="UP000006671"/>
    </source>
</evidence>
<feature type="compositionally biased region" description="Polar residues" evidence="5">
    <location>
        <begin position="786"/>
        <end position="822"/>
    </location>
</feature>
<feature type="compositionally biased region" description="Polar residues" evidence="5">
    <location>
        <begin position="885"/>
        <end position="894"/>
    </location>
</feature>
<evidence type="ECO:0000256" key="1">
    <source>
        <dbReference type="ARBA" id="ARBA00022527"/>
    </source>
</evidence>
<feature type="compositionally biased region" description="Low complexity" evidence="5">
    <location>
        <begin position="823"/>
        <end position="846"/>
    </location>
</feature>
<dbReference type="Proteomes" id="UP000006671">
    <property type="component" value="Unassembled WGS sequence"/>
</dbReference>
<feature type="compositionally biased region" description="Polar residues" evidence="5">
    <location>
        <begin position="847"/>
        <end position="864"/>
    </location>
</feature>
<feature type="domain" description="Protein kinase" evidence="6">
    <location>
        <begin position="21"/>
        <end position="380"/>
    </location>
</feature>
<protein>
    <recommendedName>
        <fullName evidence="6">Protein kinase domain-containing protein</fullName>
    </recommendedName>
</protein>
<dbReference type="PANTHER" id="PTHR44329">
    <property type="entry name" value="SERINE/THREONINE-PROTEIN KINASE TNNI3K-RELATED"/>
    <property type="match status" value="1"/>
</dbReference>
<dbReference type="InParanoid" id="D2VSG9"/>
<dbReference type="InterPro" id="IPR022441">
    <property type="entry name" value="Para_beta_helix_rpt-2"/>
</dbReference>
<evidence type="ECO:0000259" key="6">
    <source>
        <dbReference type="PROSITE" id="PS50011"/>
    </source>
</evidence>
<dbReference type="KEGG" id="ngr:NAEGRDRAFT_81070"/>
<dbReference type="GeneID" id="8855850"/>
<dbReference type="InterPro" id="IPR017441">
    <property type="entry name" value="Protein_kinase_ATP_BS"/>
</dbReference>
<dbReference type="OMA" id="YDYEPLM"/>
<dbReference type="STRING" id="5762.D2VSG9"/>
<dbReference type="PANTHER" id="PTHR44329:SF298">
    <property type="entry name" value="MIXED LINEAGE KINASE DOMAIN-LIKE PROTEIN"/>
    <property type="match status" value="1"/>
</dbReference>
<dbReference type="PROSITE" id="PS00108">
    <property type="entry name" value="PROTEIN_KINASE_ST"/>
    <property type="match status" value="1"/>
</dbReference>
<dbReference type="SMART" id="SM00710">
    <property type="entry name" value="PbH1"/>
    <property type="match status" value="5"/>
</dbReference>
<dbReference type="InterPro" id="IPR008271">
    <property type="entry name" value="Ser/Thr_kinase_AS"/>
</dbReference>
<dbReference type="SUPFAM" id="SSF56112">
    <property type="entry name" value="Protein kinase-like (PK-like)"/>
    <property type="match status" value="1"/>
</dbReference>
<dbReference type="Gene3D" id="3.30.200.20">
    <property type="entry name" value="Phosphorylase Kinase, domain 1"/>
    <property type="match status" value="1"/>
</dbReference>
<keyword evidence="3 4" id="KW-0067">ATP-binding</keyword>
<keyword evidence="1" id="KW-0808">Transferase</keyword>
<reference evidence="7 8" key="1">
    <citation type="journal article" date="2010" name="Cell">
        <title>The genome of Naegleria gruberi illuminates early eukaryotic versatility.</title>
        <authorList>
            <person name="Fritz-Laylin L.K."/>
            <person name="Prochnik S.E."/>
            <person name="Ginger M.L."/>
            <person name="Dacks J.B."/>
            <person name="Carpenter M.L."/>
            <person name="Field M.C."/>
            <person name="Kuo A."/>
            <person name="Paredez A."/>
            <person name="Chapman J."/>
            <person name="Pham J."/>
            <person name="Shu S."/>
            <person name="Neupane R."/>
            <person name="Cipriano M."/>
            <person name="Mancuso J."/>
            <person name="Tu H."/>
            <person name="Salamov A."/>
            <person name="Lindquist E."/>
            <person name="Shapiro H."/>
            <person name="Lucas S."/>
            <person name="Grigoriev I.V."/>
            <person name="Cande W.Z."/>
            <person name="Fulton C."/>
            <person name="Rokhsar D.S."/>
            <person name="Dawson S.C."/>
        </authorList>
    </citation>
    <scope>NUCLEOTIDE SEQUENCE [LARGE SCALE GENOMIC DNA]</scope>
    <source>
        <strain evidence="7 8">NEG-M</strain>
    </source>
</reference>
<name>D2VSG9_NAEGR</name>
<dbReference type="eggNOG" id="KOG0192">
    <property type="taxonomic scope" value="Eukaryota"/>
</dbReference>
<dbReference type="Pfam" id="PF13229">
    <property type="entry name" value="Beta_helix"/>
    <property type="match status" value="1"/>
</dbReference>
<dbReference type="Gene3D" id="2.160.20.10">
    <property type="entry name" value="Single-stranded right-handed beta-helix, Pectin lyase-like"/>
    <property type="match status" value="1"/>
</dbReference>
<dbReference type="InterPro" id="IPR000719">
    <property type="entry name" value="Prot_kinase_dom"/>
</dbReference>
<evidence type="ECO:0000256" key="5">
    <source>
        <dbReference type="SAM" id="MobiDB-lite"/>
    </source>
</evidence>
<proteinExistence type="predicted"/>
<dbReference type="PROSITE" id="PS50011">
    <property type="entry name" value="PROTEIN_KINASE_DOM"/>
    <property type="match status" value="1"/>
</dbReference>
<dbReference type="eggNOG" id="KOG1777">
    <property type="taxonomic scope" value="Eukaryota"/>
</dbReference>
<feature type="binding site" evidence="4">
    <location>
        <position position="48"/>
    </location>
    <ligand>
        <name>ATP</name>
        <dbReference type="ChEBI" id="CHEBI:30616"/>
    </ligand>
</feature>
<keyword evidence="2 4" id="KW-0547">Nucleotide-binding</keyword>
<feature type="compositionally biased region" description="Polar residues" evidence="5">
    <location>
        <begin position="139"/>
        <end position="171"/>
    </location>
</feature>
<keyword evidence="8" id="KW-1185">Reference proteome</keyword>
<dbReference type="Pfam" id="PF07714">
    <property type="entry name" value="PK_Tyr_Ser-Thr"/>
    <property type="match status" value="1"/>
</dbReference>
<dbReference type="SMART" id="SM00220">
    <property type="entry name" value="S_TKc"/>
    <property type="match status" value="1"/>
</dbReference>
<dbReference type="NCBIfam" id="TIGR03804">
    <property type="entry name" value="para_beta_helix"/>
    <property type="match status" value="1"/>
</dbReference>
<dbReference type="InterPro" id="IPR006626">
    <property type="entry name" value="PbH1"/>
</dbReference>
<dbReference type="InterPro" id="IPR039448">
    <property type="entry name" value="Beta_helix"/>
</dbReference>
<gene>
    <name evidence="7" type="ORF">NAEGRDRAFT_81070</name>
</gene>
<feature type="compositionally biased region" description="Low complexity" evidence="5">
    <location>
        <begin position="895"/>
        <end position="918"/>
    </location>
</feature>
<evidence type="ECO:0000256" key="2">
    <source>
        <dbReference type="ARBA" id="ARBA00022741"/>
    </source>
</evidence>
<dbReference type="VEuPathDB" id="AmoebaDB:NAEGRDRAFT_81070"/>
<evidence type="ECO:0000256" key="4">
    <source>
        <dbReference type="PROSITE-ProRule" id="PRU10141"/>
    </source>
</evidence>
<dbReference type="EMBL" id="GG738894">
    <property type="protein sequence ID" value="EFC40191.1"/>
    <property type="molecule type" value="Genomic_DNA"/>
</dbReference>
<feature type="region of interest" description="Disordered" evidence="5">
    <location>
        <begin position="136"/>
        <end position="171"/>
    </location>
</feature>
<accession>D2VSG9</accession>
<dbReference type="RefSeq" id="XP_002672935.1">
    <property type="nucleotide sequence ID" value="XM_002672889.1"/>
</dbReference>
<dbReference type="InterPro" id="IPR011050">
    <property type="entry name" value="Pectin_lyase_fold/virulence"/>
</dbReference>
<dbReference type="GO" id="GO:0004674">
    <property type="term" value="F:protein serine/threonine kinase activity"/>
    <property type="evidence" value="ECO:0007669"/>
    <property type="project" value="UniProtKB-KW"/>
</dbReference>
<dbReference type="InterPro" id="IPR012334">
    <property type="entry name" value="Pectin_lyas_fold"/>
</dbReference>
<dbReference type="InterPro" id="IPR051681">
    <property type="entry name" value="Ser/Thr_Kinases-Pseudokinases"/>
</dbReference>
<dbReference type="OrthoDB" id="4062651at2759"/>
<feature type="compositionally biased region" description="Low complexity" evidence="5">
    <location>
        <begin position="865"/>
        <end position="884"/>
    </location>
</feature>